<evidence type="ECO:0000256" key="1">
    <source>
        <dbReference type="ARBA" id="ARBA00004651"/>
    </source>
</evidence>
<gene>
    <name evidence="8" type="ORF">A2042_07770</name>
</gene>
<feature type="transmembrane region" description="Helical" evidence="6">
    <location>
        <begin position="383"/>
        <end position="402"/>
    </location>
</feature>
<dbReference type="Pfam" id="PF13567">
    <property type="entry name" value="DUF4131"/>
    <property type="match status" value="1"/>
</dbReference>
<dbReference type="SUPFAM" id="SSF56281">
    <property type="entry name" value="Metallo-hydrolase/oxidoreductase"/>
    <property type="match status" value="1"/>
</dbReference>
<comment type="caution">
    <text evidence="8">The sequence shown here is derived from an EMBL/GenBank/DDBJ whole genome shotgun (WGS) entry which is preliminary data.</text>
</comment>
<sequence length="794" mass="88700">MFKARRPVIIVFLPYLAGLIFSHLFSLSKSSFQFTFFLSFLLIIAFLSLRYKRLVKAFLILIAFATGCFFSFIANDFIPGSCIANFVTSGEESILSGQVISIPENYQDKISFLLAADALEKNGKRYSVSGKVKVNIYGGSAEVGYGDKIKVLAKLFIPRGFRNPGGFDYQEFLETKGISLVGTVKSDLYIVSRLEKRGNLFLEWIYDWRKDLISNIEKNFVTPYSSMLVATLFGERSGLSDEIENKFKFSGTYHIFAISGFNIGLVSFIFYMLFRLIGLSPVFASFPAIIAVTFYSILAGMQPSVVRAMIMAIVYFISVIIKRESDLYNSLCIAAFLILIMDPNALFDVGFILTFAATFFIMYLTPKINELMKFIPSRYLSGLVSASLSAQIGVTPVLAFYFNNISLTAVLANLVVVPLASLIFGIGIVFLGFSLFFTSSLFYIAGILAFLLQTMLSSVDFFSRLPFAYIKIPTPNIFQVTSFYFLVFLIVYAKGRKPLRLVSIAFAVILAGSLFTGVSNIINSDKLKVTFLDVGEGDCALIILPGGKTVLIDGGGTYDDNFDTGEKVVTPFLLYNRITTLDYVILTHPHPDHMNGLKAVLKNFTVKNFWEGCADGSYDLNYRIIKDTVSREKIPYKKVGSGEEYSLDKDVIIRVINPTKEVCERKNDYFKNMNNLSLAFQVIYKKVKILFAGDIQIEAMKNIIERNADIRSTAIKVPHHGAKDSADFEFTKKVSPKVAVISAGANNRFHHPSAEALEIYKKSGAKIYRTDINGAVTLRSDGVRVWVETEENQK</sequence>
<keyword evidence="5 6" id="KW-0472">Membrane</keyword>
<dbReference type="InterPro" id="IPR036866">
    <property type="entry name" value="RibonucZ/Hydroxyglut_hydro"/>
</dbReference>
<protein>
    <submittedName>
        <fullName evidence="8">DNA internalization-related competence protein ComEC/Rec2</fullName>
    </submittedName>
</protein>
<dbReference type="NCBIfam" id="TIGR00361">
    <property type="entry name" value="ComEC_Rec2"/>
    <property type="match status" value="1"/>
</dbReference>
<feature type="transmembrane region" description="Helical" evidence="6">
    <location>
        <begin position="474"/>
        <end position="493"/>
    </location>
</feature>
<evidence type="ECO:0000256" key="6">
    <source>
        <dbReference type="SAM" id="Phobius"/>
    </source>
</evidence>
<feature type="transmembrane region" description="Helical" evidence="6">
    <location>
        <begin position="414"/>
        <end position="436"/>
    </location>
</feature>
<feature type="transmembrane region" description="Helical" evidence="6">
    <location>
        <begin position="442"/>
        <end position="462"/>
    </location>
</feature>
<feature type="transmembrane region" description="Helical" evidence="6">
    <location>
        <begin position="7"/>
        <end position="25"/>
    </location>
</feature>
<evidence type="ECO:0000256" key="2">
    <source>
        <dbReference type="ARBA" id="ARBA00022475"/>
    </source>
</evidence>
<feature type="transmembrane region" description="Helical" evidence="6">
    <location>
        <begin position="31"/>
        <end position="49"/>
    </location>
</feature>
<keyword evidence="3 6" id="KW-0812">Transmembrane</keyword>
<accession>A0A1F7RCA5</accession>
<dbReference type="PANTHER" id="PTHR30619:SF1">
    <property type="entry name" value="RECOMBINATION PROTEIN 2"/>
    <property type="match status" value="1"/>
</dbReference>
<keyword evidence="2" id="KW-1003">Cell membrane</keyword>
<feature type="transmembrane region" description="Helical" evidence="6">
    <location>
        <begin position="253"/>
        <end position="274"/>
    </location>
</feature>
<dbReference type="NCBIfam" id="TIGR00360">
    <property type="entry name" value="ComEC_N-term"/>
    <property type="match status" value="1"/>
</dbReference>
<dbReference type="InterPro" id="IPR025405">
    <property type="entry name" value="DUF4131"/>
</dbReference>
<feature type="transmembrane region" description="Helical" evidence="6">
    <location>
        <begin position="499"/>
        <end position="522"/>
    </location>
</feature>
<dbReference type="InterPro" id="IPR004797">
    <property type="entry name" value="Competence_ComEC/Rec2"/>
</dbReference>
<dbReference type="Pfam" id="PF03772">
    <property type="entry name" value="Competence"/>
    <property type="match status" value="1"/>
</dbReference>
<dbReference type="GO" id="GO:0030420">
    <property type="term" value="P:establishment of competence for transformation"/>
    <property type="evidence" value="ECO:0007669"/>
    <property type="project" value="InterPro"/>
</dbReference>
<evidence type="ECO:0000256" key="5">
    <source>
        <dbReference type="ARBA" id="ARBA00023136"/>
    </source>
</evidence>
<feature type="transmembrane region" description="Helical" evidence="6">
    <location>
        <begin position="281"/>
        <end position="298"/>
    </location>
</feature>
<organism evidence="8 9">
    <name type="scientific">Candidatus Schekmanbacteria bacterium GWA2_38_11</name>
    <dbReference type="NCBI Taxonomy" id="1817876"/>
    <lineage>
        <taxon>Bacteria</taxon>
        <taxon>Candidatus Schekmaniibacteriota</taxon>
    </lineage>
</organism>
<dbReference type="InterPro" id="IPR001279">
    <property type="entry name" value="Metallo-B-lactamas"/>
</dbReference>
<feature type="transmembrane region" description="Helical" evidence="6">
    <location>
        <begin position="304"/>
        <end position="321"/>
    </location>
</feature>
<proteinExistence type="predicted"/>
<dbReference type="Gene3D" id="3.60.15.10">
    <property type="entry name" value="Ribonuclease Z/Hydroxyacylglutathione hydrolase-like"/>
    <property type="match status" value="1"/>
</dbReference>
<feature type="transmembrane region" description="Helical" evidence="6">
    <location>
        <begin position="333"/>
        <end position="363"/>
    </location>
</feature>
<dbReference type="GO" id="GO:0005886">
    <property type="term" value="C:plasma membrane"/>
    <property type="evidence" value="ECO:0007669"/>
    <property type="project" value="UniProtKB-SubCell"/>
</dbReference>
<dbReference type="SMART" id="SM00849">
    <property type="entry name" value="Lactamase_B"/>
    <property type="match status" value="1"/>
</dbReference>
<dbReference type="Proteomes" id="UP000178526">
    <property type="component" value="Unassembled WGS sequence"/>
</dbReference>
<comment type="subcellular location">
    <subcellularLocation>
        <location evidence="1">Cell membrane</location>
        <topology evidence="1">Multi-pass membrane protein</topology>
    </subcellularLocation>
</comment>
<feature type="domain" description="Metallo-beta-lactamase" evidence="7">
    <location>
        <begin position="536"/>
        <end position="745"/>
    </location>
</feature>
<feature type="transmembrane region" description="Helical" evidence="6">
    <location>
        <begin position="54"/>
        <end position="74"/>
    </location>
</feature>
<dbReference type="AlphaFoldDB" id="A0A1F7RCA5"/>
<reference evidence="8 9" key="1">
    <citation type="journal article" date="2016" name="Nat. Commun.">
        <title>Thousands of microbial genomes shed light on interconnected biogeochemical processes in an aquifer system.</title>
        <authorList>
            <person name="Anantharaman K."/>
            <person name="Brown C.T."/>
            <person name="Hug L.A."/>
            <person name="Sharon I."/>
            <person name="Castelle C.J."/>
            <person name="Probst A.J."/>
            <person name="Thomas B.C."/>
            <person name="Singh A."/>
            <person name="Wilkins M.J."/>
            <person name="Karaoz U."/>
            <person name="Brodie E.L."/>
            <person name="Williams K.H."/>
            <person name="Hubbard S.S."/>
            <person name="Banfield J.F."/>
        </authorList>
    </citation>
    <scope>NUCLEOTIDE SEQUENCE [LARGE SCALE GENOMIC DNA]</scope>
</reference>
<dbReference type="InterPro" id="IPR035681">
    <property type="entry name" value="ComA-like_MBL"/>
</dbReference>
<dbReference type="InterPro" id="IPR004477">
    <property type="entry name" value="ComEC_N"/>
</dbReference>
<keyword evidence="4 6" id="KW-1133">Transmembrane helix</keyword>
<evidence type="ECO:0000313" key="8">
    <source>
        <dbReference type="EMBL" id="OGL39021.1"/>
    </source>
</evidence>
<dbReference type="CDD" id="cd07731">
    <property type="entry name" value="ComA-like_MBL-fold"/>
    <property type="match status" value="1"/>
</dbReference>
<dbReference type="InterPro" id="IPR052159">
    <property type="entry name" value="Competence_DNA_uptake"/>
</dbReference>
<dbReference type="Pfam" id="PF00753">
    <property type="entry name" value="Lactamase_B"/>
    <property type="match status" value="1"/>
</dbReference>
<dbReference type="EMBL" id="MGDB01000130">
    <property type="protein sequence ID" value="OGL39021.1"/>
    <property type="molecule type" value="Genomic_DNA"/>
</dbReference>
<evidence type="ECO:0000313" key="9">
    <source>
        <dbReference type="Proteomes" id="UP000178526"/>
    </source>
</evidence>
<dbReference type="PANTHER" id="PTHR30619">
    <property type="entry name" value="DNA INTERNALIZATION/COMPETENCE PROTEIN COMEC/REC2"/>
    <property type="match status" value="1"/>
</dbReference>
<name>A0A1F7RCA5_9BACT</name>
<evidence type="ECO:0000256" key="4">
    <source>
        <dbReference type="ARBA" id="ARBA00022989"/>
    </source>
</evidence>
<evidence type="ECO:0000259" key="7">
    <source>
        <dbReference type="SMART" id="SM00849"/>
    </source>
</evidence>
<evidence type="ECO:0000256" key="3">
    <source>
        <dbReference type="ARBA" id="ARBA00022692"/>
    </source>
</evidence>